<feature type="domain" description="STAS" evidence="1">
    <location>
        <begin position="2"/>
        <end position="100"/>
    </location>
</feature>
<accession>A0A5J5JZ15</accession>
<dbReference type="Proteomes" id="UP000327011">
    <property type="component" value="Unassembled WGS sequence"/>
</dbReference>
<keyword evidence="3" id="KW-1185">Reference proteome</keyword>
<dbReference type="InterPro" id="IPR058548">
    <property type="entry name" value="MlaB-like_STAS"/>
</dbReference>
<dbReference type="CDD" id="cd07043">
    <property type="entry name" value="STAS_anti-anti-sigma_factors"/>
    <property type="match status" value="1"/>
</dbReference>
<dbReference type="SUPFAM" id="SSF52091">
    <property type="entry name" value="SpoIIaa-like"/>
    <property type="match status" value="1"/>
</dbReference>
<dbReference type="GO" id="GO:0043856">
    <property type="term" value="F:anti-sigma factor antagonist activity"/>
    <property type="evidence" value="ECO:0007669"/>
    <property type="project" value="TreeGrafter"/>
</dbReference>
<proteinExistence type="predicted"/>
<sequence length="121" mass="13075">MLRIQTTSSEAGLGLILSGDLDVSGEPEFRACLGQVLGTHRPGHVEIDLSGVGFLDCAGARSLVWADERVRSWGGSVTFHHPGRSPLRLLRLLGFDAVLSIRVARRVPLVQPTAQGRPRLN</sequence>
<dbReference type="InterPro" id="IPR036513">
    <property type="entry name" value="STAS_dom_sf"/>
</dbReference>
<dbReference type="InterPro" id="IPR002645">
    <property type="entry name" value="STAS_dom"/>
</dbReference>
<dbReference type="EMBL" id="VYTZ01000009">
    <property type="protein sequence ID" value="KAA9376081.1"/>
    <property type="molecule type" value="Genomic_DNA"/>
</dbReference>
<reference evidence="2 3" key="1">
    <citation type="submission" date="2019-09" db="EMBL/GenBank/DDBJ databases">
        <title>Screening of Novel Bioactive Compounds from Soil-Associated.</title>
        <authorList>
            <person name="Gong X."/>
        </authorList>
    </citation>
    <scope>NUCLEOTIDE SEQUENCE [LARGE SCALE GENOMIC DNA]</scope>
    <source>
        <strain evidence="2 3">Gxj-6</strain>
    </source>
</reference>
<dbReference type="PROSITE" id="PS50801">
    <property type="entry name" value="STAS"/>
    <property type="match status" value="1"/>
</dbReference>
<dbReference type="Pfam" id="PF13466">
    <property type="entry name" value="STAS_2"/>
    <property type="match status" value="1"/>
</dbReference>
<dbReference type="RefSeq" id="WP_150936625.1">
    <property type="nucleotide sequence ID" value="NZ_VYTZ01000009.1"/>
</dbReference>
<evidence type="ECO:0000313" key="2">
    <source>
        <dbReference type="EMBL" id="KAA9376081.1"/>
    </source>
</evidence>
<dbReference type="PANTHER" id="PTHR33495">
    <property type="entry name" value="ANTI-SIGMA FACTOR ANTAGONIST TM_1081-RELATED-RELATED"/>
    <property type="match status" value="1"/>
</dbReference>
<dbReference type="AlphaFoldDB" id="A0A5J5JZ15"/>
<evidence type="ECO:0000259" key="1">
    <source>
        <dbReference type="PROSITE" id="PS50801"/>
    </source>
</evidence>
<name>A0A5J5JZ15_9ACTN</name>
<comment type="caution">
    <text evidence="2">The sequence shown here is derived from an EMBL/GenBank/DDBJ whole genome shotgun (WGS) entry which is preliminary data.</text>
</comment>
<protein>
    <submittedName>
        <fullName evidence="2">STAS domain-containing protein</fullName>
    </submittedName>
</protein>
<evidence type="ECO:0000313" key="3">
    <source>
        <dbReference type="Proteomes" id="UP000327011"/>
    </source>
</evidence>
<dbReference type="PANTHER" id="PTHR33495:SF2">
    <property type="entry name" value="ANTI-SIGMA FACTOR ANTAGONIST TM_1081-RELATED"/>
    <property type="match status" value="1"/>
</dbReference>
<gene>
    <name evidence="2" type="ORF">F5972_25570</name>
</gene>
<dbReference type="Gene3D" id="3.30.750.24">
    <property type="entry name" value="STAS domain"/>
    <property type="match status" value="1"/>
</dbReference>
<organism evidence="2 3">
    <name type="scientific">Microbispora cellulosiformans</name>
    <dbReference type="NCBI Taxonomy" id="2614688"/>
    <lineage>
        <taxon>Bacteria</taxon>
        <taxon>Bacillati</taxon>
        <taxon>Actinomycetota</taxon>
        <taxon>Actinomycetes</taxon>
        <taxon>Streptosporangiales</taxon>
        <taxon>Streptosporangiaceae</taxon>
        <taxon>Microbispora</taxon>
    </lineage>
</organism>